<dbReference type="KEGG" id="vg:75691425"/>
<dbReference type="Proteomes" id="UP000827387">
    <property type="component" value="Segment"/>
</dbReference>
<dbReference type="EMBL" id="MZ130474">
    <property type="protein sequence ID" value="QWM89024.1"/>
    <property type="molecule type" value="Genomic_DNA"/>
</dbReference>
<sequence>MNKYIGVKLIDAEETICCNKEFFNDMQKAMEYRSEVFNKTGKVYDIQQGYKVIYPDGYVSFSPKEAFEVAYFQLNNEKADRITAEDVDNFVKDQVSIKIGTKTTNTTLTLLNDYEINGQASCVRPENYDIKIGESFAKEKAKDKIWELLGFVLQWGINGIKKDK</sequence>
<evidence type="ECO:0000313" key="2">
    <source>
        <dbReference type="Proteomes" id="UP000827387"/>
    </source>
</evidence>
<proteinExistence type="predicted"/>
<keyword evidence="2" id="KW-1185">Reference proteome</keyword>
<evidence type="ECO:0000313" key="1">
    <source>
        <dbReference type="EMBL" id="QWM89024.1"/>
    </source>
</evidence>
<organism evidence="1 2">
    <name type="scientific">uncultured phage cr49_1</name>
    <dbReference type="NCBI Taxonomy" id="2986402"/>
    <lineage>
        <taxon>Viruses</taxon>
        <taxon>Duplodnaviria</taxon>
        <taxon>Heunggongvirae</taxon>
        <taxon>Uroviricota</taxon>
        <taxon>Caudoviricetes</taxon>
        <taxon>Crassvirales</taxon>
        <taxon>Intestiviridae</taxon>
        <taxon>Crudevirinae</taxon>
        <taxon>Diorhovirus</taxon>
        <taxon>Diorhovirus copri</taxon>
    </lineage>
</organism>
<gene>
    <name evidence="1" type="primary">gp_05114</name>
</gene>
<reference evidence="1 2" key="1">
    <citation type="submission" date="2021-04" db="EMBL/GenBank/DDBJ databases">
        <authorList>
            <person name="Shkoporov A.N."/>
            <person name="Stockdale S.R."/>
            <person name="Guerin E."/>
            <person name="Ross R.P."/>
            <person name="Hill C."/>
        </authorList>
    </citation>
    <scope>NUCLEOTIDE SEQUENCE [LARGE SCALE GENOMIC DNA]</scope>
    <source>
        <strain evidence="2">cr49_1</strain>
    </source>
</reference>
<dbReference type="InterPro" id="IPR025915">
    <property type="entry name" value="Phage_gp49_66"/>
</dbReference>
<dbReference type="GeneID" id="75691425"/>
<accession>A0AAE7RVT3</accession>
<name>A0AAE7RVT3_9CAUD</name>
<dbReference type="RefSeq" id="YP_010358596.1">
    <property type="nucleotide sequence ID" value="NC_062764.1"/>
</dbReference>
<protein>
    <submittedName>
        <fullName evidence="1">Phage protein of N4_gp49/Sf6_gp66 (Pfam13876) family</fullName>
    </submittedName>
</protein>
<dbReference type="Pfam" id="PF13876">
    <property type="entry name" value="Phage_gp49_66"/>
    <property type="match status" value="1"/>
</dbReference>